<dbReference type="FunFam" id="3.40.50.980:FF:000001">
    <property type="entry name" value="Non-ribosomal peptide synthetase"/>
    <property type="match status" value="1"/>
</dbReference>
<dbReference type="Pfam" id="PF00975">
    <property type="entry name" value="Thioesterase"/>
    <property type="match status" value="1"/>
</dbReference>
<dbReference type="Gene3D" id="3.30.559.30">
    <property type="entry name" value="Nonribosomal peptide synthetase, condensation domain"/>
    <property type="match status" value="1"/>
</dbReference>
<dbReference type="InterPro" id="IPR023213">
    <property type="entry name" value="CAT-like_dom_sf"/>
</dbReference>
<dbReference type="FunFam" id="3.40.50.12780:FF:000012">
    <property type="entry name" value="Non-ribosomal peptide synthetase"/>
    <property type="match status" value="1"/>
</dbReference>
<dbReference type="Gene3D" id="3.30.300.30">
    <property type="match status" value="1"/>
</dbReference>
<dbReference type="Gene3D" id="3.40.50.1820">
    <property type="entry name" value="alpha/beta hydrolase"/>
    <property type="match status" value="1"/>
</dbReference>
<dbReference type="SUPFAM" id="SSF53474">
    <property type="entry name" value="alpha/beta-Hydrolases"/>
    <property type="match status" value="1"/>
</dbReference>
<evidence type="ECO:0000313" key="6">
    <source>
        <dbReference type="EMBL" id="MDR9893963.1"/>
    </source>
</evidence>
<evidence type="ECO:0000256" key="3">
    <source>
        <dbReference type="ARBA" id="ARBA00022450"/>
    </source>
</evidence>
<keyword evidence="7" id="KW-1185">Reference proteome</keyword>
<dbReference type="PANTHER" id="PTHR45527">
    <property type="entry name" value="NONRIBOSOMAL PEPTIDE SYNTHETASE"/>
    <property type="match status" value="1"/>
</dbReference>
<dbReference type="InterPro" id="IPR010071">
    <property type="entry name" value="AA_adenyl_dom"/>
</dbReference>
<dbReference type="InterPro" id="IPR029058">
    <property type="entry name" value="AB_hydrolase_fold"/>
</dbReference>
<dbReference type="GO" id="GO:0043041">
    <property type="term" value="P:amino acid activation for nonribosomal peptide biosynthetic process"/>
    <property type="evidence" value="ECO:0007669"/>
    <property type="project" value="TreeGrafter"/>
</dbReference>
<reference evidence="7" key="1">
    <citation type="journal article" date="2021" name="Science">
        <title>Hunting the eagle killer: A cyanobacterial neurotoxin causes vacuolar myelinopathy.</title>
        <authorList>
            <person name="Breinlinger S."/>
            <person name="Phillips T.J."/>
            <person name="Haram B.N."/>
            <person name="Mares J."/>
            <person name="Martinez Yerena J.A."/>
            <person name="Hrouzek P."/>
            <person name="Sobotka R."/>
            <person name="Henderson W.M."/>
            <person name="Schmieder P."/>
            <person name="Williams S.M."/>
            <person name="Lauderdale J.D."/>
            <person name="Wilde H.D."/>
            <person name="Gerrin W."/>
            <person name="Kust A."/>
            <person name="Washington J.W."/>
            <person name="Wagner C."/>
            <person name="Geier B."/>
            <person name="Liebeke M."/>
            <person name="Enke H."/>
            <person name="Niedermeyer T.H.J."/>
            <person name="Wilde S.B."/>
        </authorList>
    </citation>
    <scope>NUCLEOTIDE SEQUENCE [LARGE SCALE GENOMIC DNA]</scope>
    <source>
        <strain evidence="7">Thurmond2011</strain>
    </source>
</reference>
<dbReference type="InterPro" id="IPR009081">
    <property type="entry name" value="PP-bd_ACP"/>
</dbReference>
<evidence type="ECO:0000259" key="5">
    <source>
        <dbReference type="PROSITE" id="PS50075"/>
    </source>
</evidence>
<dbReference type="InterPro" id="IPR020845">
    <property type="entry name" value="AMP-binding_CS"/>
</dbReference>
<feature type="domain" description="Carrier" evidence="5">
    <location>
        <begin position="998"/>
        <end position="1073"/>
    </location>
</feature>
<dbReference type="InterPro" id="IPR025110">
    <property type="entry name" value="AMP-bd_C"/>
</dbReference>
<proteinExistence type="inferred from homology"/>
<dbReference type="SUPFAM" id="SSF52777">
    <property type="entry name" value="CoA-dependent acyltransferases"/>
    <property type="match status" value="2"/>
</dbReference>
<dbReference type="InterPro" id="IPR000873">
    <property type="entry name" value="AMP-dep_synth/lig_dom"/>
</dbReference>
<dbReference type="GO" id="GO:0005829">
    <property type="term" value="C:cytosol"/>
    <property type="evidence" value="ECO:0007669"/>
    <property type="project" value="TreeGrafter"/>
</dbReference>
<dbReference type="Gene3D" id="3.30.559.10">
    <property type="entry name" value="Chloramphenicol acetyltransferase-like domain"/>
    <property type="match status" value="1"/>
</dbReference>
<dbReference type="CDD" id="cd19531">
    <property type="entry name" value="LCL_NRPS-like"/>
    <property type="match status" value="1"/>
</dbReference>
<dbReference type="FunFam" id="3.30.559.10:FF:000012">
    <property type="entry name" value="Non-ribosomal peptide synthetase"/>
    <property type="match status" value="1"/>
</dbReference>
<dbReference type="FunFam" id="2.30.38.10:FF:000001">
    <property type="entry name" value="Non-ribosomal peptide synthetase PvdI"/>
    <property type="match status" value="1"/>
</dbReference>
<dbReference type="SUPFAM" id="SSF47336">
    <property type="entry name" value="ACP-like"/>
    <property type="match status" value="1"/>
</dbReference>
<dbReference type="PANTHER" id="PTHR45527:SF1">
    <property type="entry name" value="FATTY ACID SYNTHASE"/>
    <property type="match status" value="1"/>
</dbReference>
<dbReference type="GO" id="GO:0044550">
    <property type="term" value="P:secondary metabolite biosynthetic process"/>
    <property type="evidence" value="ECO:0007669"/>
    <property type="project" value="UniProtKB-ARBA"/>
</dbReference>
<dbReference type="Pfam" id="PF00550">
    <property type="entry name" value="PP-binding"/>
    <property type="match status" value="1"/>
</dbReference>
<dbReference type="FunFam" id="3.30.300.30:FF:000010">
    <property type="entry name" value="Enterobactin synthetase component F"/>
    <property type="match status" value="1"/>
</dbReference>
<evidence type="ECO:0000256" key="4">
    <source>
        <dbReference type="ARBA" id="ARBA00022553"/>
    </source>
</evidence>
<dbReference type="InterPro" id="IPR006162">
    <property type="entry name" value="Ppantetheine_attach_site"/>
</dbReference>
<dbReference type="GO" id="GO:0008610">
    <property type="term" value="P:lipid biosynthetic process"/>
    <property type="evidence" value="ECO:0007669"/>
    <property type="project" value="UniProtKB-ARBA"/>
</dbReference>
<accession>A0AAP5I2K7</accession>
<comment type="similarity">
    <text evidence="2">Belongs to the ATP-dependent AMP-binding enzyme family.</text>
</comment>
<dbReference type="CDD" id="cd17652">
    <property type="entry name" value="A_NRPS_CmdD_like"/>
    <property type="match status" value="1"/>
</dbReference>
<dbReference type="Pfam" id="PF00668">
    <property type="entry name" value="Condensation"/>
    <property type="match status" value="1"/>
</dbReference>
<evidence type="ECO:0000313" key="7">
    <source>
        <dbReference type="Proteomes" id="UP000667802"/>
    </source>
</evidence>
<dbReference type="InterPro" id="IPR001031">
    <property type="entry name" value="Thioesterase"/>
</dbReference>
<dbReference type="InterPro" id="IPR036736">
    <property type="entry name" value="ACP-like_sf"/>
</dbReference>
<dbReference type="GO" id="GO:0003824">
    <property type="term" value="F:catalytic activity"/>
    <property type="evidence" value="ECO:0007669"/>
    <property type="project" value="InterPro"/>
</dbReference>
<keyword evidence="4" id="KW-0597">Phosphoprotein</keyword>
<dbReference type="EMBL" id="JAALHA020000001">
    <property type="protein sequence ID" value="MDR9893963.1"/>
    <property type="molecule type" value="Genomic_DNA"/>
</dbReference>
<comment type="cofactor">
    <cofactor evidence="1">
        <name>pantetheine 4'-phosphate</name>
        <dbReference type="ChEBI" id="CHEBI:47942"/>
    </cofactor>
</comment>
<dbReference type="PROSITE" id="PS00455">
    <property type="entry name" value="AMP_BINDING"/>
    <property type="match status" value="1"/>
</dbReference>
<evidence type="ECO:0000256" key="2">
    <source>
        <dbReference type="ARBA" id="ARBA00006432"/>
    </source>
</evidence>
<dbReference type="FunFam" id="1.10.1200.10:FF:000005">
    <property type="entry name" value="Nonribosomal peptide synthetase 1"/>
    <property type="match status" value="1"/>
</dbReference>
<dbReference type="GO" id="GO:0031177">
    <property type="term" value="F:phosphopantetheine binding"/>
    <property type="evidence" value="ECO:0007669"/>
    <property type="project" value="InterPro"/>
</dbReference>
<dbReference type="Gene3D" id="3.40.50.980">
    <property type="match status" value="2"/>
</dbReference>
<dbReference type="RefSeq" id="WP_208339633.1">
    <property type="nucleotide sequence ID" value="NZ_CAWQFN010000556.1"/>
</dbReference>
<dbReference type="PROSITE" id="PS50075">
    <property type="entry name" value="CARRIER"/>
    <property type="match status" value="1"/>
</dbReference>
<gene>
    <name evidence="6" type="ORF">G7B40_005165</name>
</gene>
<comment type="caution">
    <text evidence="6">The sequence shown here is derived from an EMBL/GenBank/DDBJ whole genome shotgun (WGS) entry which is preliminary data.</text>
</comment>
<evidence type="ECO:0000256" key="1">
    <source>
        <dbReference type="ARBA" id="ARBA00001957"/>
    </source>
</evidence>
<keyword evidence="3" id="KW-0596">Phosphopantetheine</keyword>
<dbReference type="Pfam" id="PF13193">
    <property type="entry name" value="AMP-binding_C"/>
    <property type="match status" value="1"/>
</dbReference>
<dbReference type="InterPro" id="IPR020806">
    <property type="entry name" value="PKS_PP-bd"/>
</dbReference>
<protein>
    <submittedName>
        <fullName evidence="6">Amino acid adenylation domain-containing protein</fullName>
    </submittedName>
</protein>
<dbReference type="Gene3D" id="1.10.1200.10">
    <property type="entry name" value="ACP-like"/>
    <property type="match status" value="1"/>
</dbReference>
<dbReference type="SMART" id="SM00823">
    <property type="entry name" value="PKS_PP"/>
    <property type="match status" value="1"/>
</dbReference>
<name>A0AAP5I2K7_9CYAN</name>
<organism evidence="6 7">
    <name type="scientific">Aetokthonos hydrillicola Thurmond2011</name>
    <dbReference type="NCBI Taxonomy" id="2712845"/>
    <lineage>
        <taxon>Bacteria</taxon>
        <taxon>Bacillati</taxon>
        <taxon>Cyanobacteriota</taxon>
        <taxon>Cyanophyceae</taxon>
        <taxon>Nostocales</taxon>
        <taxon>Hapalosiphonaceae</taxon>
        <taxon>Aetokthonos</taxon>
    </lineage>
</organism>
<dbReference type="SUPFAM" id="SSF56801">
    <property type="entry name" value="Acetyl-CoA synthetase-like"/>
    <property type="match status" value="1"/>
</dbReference>
<dbReference type="InterPro" id="IPR001242">
    <property type="entry name" value="Condensation_dom"/>
</dbReference>
<dbReference type="Gene3D" id="2.30.38.10">
    <property type="entry name" value="Luciferase, Domain 3"/>
    <property type="match status" value="1"/>
</dbReference>
<dbReference type="PROSITE" id="PS00012">
    <property type="entry name" value="PHOSPHOPANTETHEINE"/>
    <property type="match status" value="1"/>
</dbReference>
<dbReference type="Proteomes" id="UP000667802">
    <property type="component" value="Unassembled WGS sequence"/>
</dbReference>
<sequence length="1384" mass="156310">MNEYTLGNLTDDEELNFSEEAEVFVFPTSFAQQRLWFLDQLAPGNPFYNVSAALRLTGSLKFTALKQTFNEIVRRHETLRTTFIMLEQQPVQAIAPSLSIPLPLIDLRNFDSQERETQARQIATQEAQRPFNLSTGSLLRVKLLQLDEAEYVLLLNLHHIVADGWSIGVLVRELGVLYKAFASDQSLSNLLPELPIQYADFAQWQREWLQGVGANGYSPLQKQLAYWQKQLDGISVLSLPTDRLRSAVPTYRGAKQFIELPNSLTQALEVLSYSEGATLFMTMLAAFQTLLYRYTQQEDITVGSPIANRNRSELEGLIGCFVNSLVLRTDFSGNPTFRELLRRVREVTLGAYSHQDLPFEKLVEELHPERDLSYHPFFQVVFSLQNTPIEALELPGITLSVFEFDTKTAKLDLEFHLWQDLDTLKGEMVYSTDLFDDATITRMLGHFQTLLESVVANPEQRLSDLSLITVRELQELLIDWNDTKRDYSHNKCFHQLFEAQVEETPDAIALVFGDEQLSYRELNRRSNQLAHYLQKIGVETQSLVGICVERSPLMIIALLGIFKAGGAYLPLDPSLPQERLNFMLEDAKVSVLLTHSSLAPVFNEGWRDLLSVICIDEDWATIKQYSQENPISCVTLENLAYVIYTSGSTGKPKGVLLQHRGLSNLAEAQIEVFNLQPSNRILQFASLSFDASIFEIVMALRTGATLYLANKESLVPGQPLLQLLREKAITHVTLPPAVLAILPSESLPALQTIICAGESCTEDIVKRWWKPQRRFFNAYGLTESTVWSTVVEIDTISEKPPIGRPIANTQIYILDKHLQPLPIGIPGELYIGSDGLAQGYINRPEFTNEKFIPNPFIPKNKARLYKTGDLARYLNDGNIEFLGRIDNQVKIRGFRIELSEIETALSQHKTVQKAVVITKEHVSGDKYLVAYIVPNLESQNFVSLLRNFLKEKLPEYMVPKVFVVLDSLPLTANGKVDRRALTELNSPANRIIDKTFIAPRTPTESTLAKIWAEVLNVERVGIYDNFFDLGGDSLLTVRLLKEIGKQLGRELPLSTLFLNPTIESLAASLSDTYSLAWSPLVPIQPAGSNPAFFCVHPIFGVVFPYYELATHLGKNQPFYGLQPVGLDGKTPPLTRIEDMASHYIEALRKVQPQGPYFLGGWSFGSWVAFEMAQQLQKSGEEVALLAVLDTLAPIPGNIPSLGSGLKFMLTTVARYIWPFFLDYFYLIIAIAKDRISNLIARFPNLNKVVRCSFRSRQKRSLETNLLSHFPLKEDATVNAIPEESKLRLLSELAIRPMLRVFYANSQAVLNYVPQTYPKRINVFRTEVQSSIAKEDPSMDWDKLTLEGTEIYNVPGNHLTMLRKPHIQVLAIQLKACIEKAQKSK</sequence>
<dbReference type="InterPro" id="IPR045851">
    <property type="entry name" value="AMP-bd_C_sf"/>
</dbReference>
<dbReference type="NCBIfam" id="TIGR01733">
    <property type="entry name" value="AA-adenyl-dom"/>
    <property type="match status" value="1"/>
</dbReference>
<dbReference type="Pfam" id="PF00501">
    <property type="entry name" value="AMP-binding"/>
    <property type="match status" value="1"/>
</dbReference>